<dbReference type="EMBL" id="KV423954">
    <property type="protein sequence ID" value="KZT58200.1"/>
    <property type="molecule type" value="Genomic_DNA"/>
</dbReference>
<gene>
    <name evidence="3" type="ORF">CALCODRAFT_495302</name>
</gene>
<feature type="signal peptide" evidence="2">
    <location>
        <begin position="1"/>
        <end position="27"/>
    </location>
</feature>
<evidence type="ECO:0000313" key="4">
    <source>
        <dbReference type="Proteomes" id="UP000076842"/>
    </source>
</evidence>
<evidence type="ECO:0000313" key="3">
    <source>
        <dbReference type="EMBL" id="KZT58200.1"/>
    </source>
</evidence>
<sequence>MSFLPRLLSLPVILALLLFLLAPQGEGKQLSIGRCWTCPAEDSTGAPLDLYSPGPGSDGVDAEAGATDVVGSMEGEELTCFYEDGSVCVYSAFTGTLDMPEAGCPWKARPQPCSSLQRQHKRADTAMIGLAQRNPAPSKRDAAPSKRAPAPSKRAPAPSKRAPAPSKRAPLPSKRADASAGLAARALETLERMERSALGLVHAFKARWSWAVGRTAEAAEVEKREAKGSAAAQVARAVQEREALYAGDD</sequence>
<feature type="chain" id="PRO_5007858232" evidence="2">
    <location>
        <begin position="28"/>
        <end position="249"/>
    </location>
</feature>
<feature type="region of interest" description="Disordered" evidence="1">
    <location>
        <begin position="131"/>
        <end position="179"/>
    </location>
</feature>
<evidence type="ECO:0000256" key="1">
    <source>
        <dbReference type="SAM" id="MobiDB-lite"/>
    </source>
</evidence>
<name>A0A165GKW3_9BASI</name>
<dbReference type="STRING" id="1353952.A0A165GKW3"/>
<accession>A0A165GKW3</accession>
<protein>
    <submittedName>
        <fullName evidence="3">Uncharacterized protein</fullName>
    </submittedName>
</protein>
<dbReference type="InParanoid" id="A0A165GKW3"/>
<dbReference type="AlphaFoldDB" id="A0A165GKW3"/>
<evidence type="ECO:0000256" key="2">
    <source>
        <dbReference type="SAM" id="SignalP"/>
    </source>
</evidence>
<organism evidence="3 4">
    <name type="scientific">Calocera cornea HHB12733</name>
    <dbReference type="NCBI Taxonomy" id="1353952"/>
    <lineage>
        <taxon>Eukaryota</taxon>
        <taxon>Fungi</taxon>
        <taxon>Dikarya</taxon>
        <taxon>Basidiomycota</taxon>
        <taxon>Agaricomycotina</taxon>
        <taxon>Dacrymycetes</taxon>
        <taxon>Dacrymycetales</taxon>
        <taxon>Dacrymycetaceae</taxon>
        <taxon>Calocera</taxon>
    </lineage>
</organism>
<keyword evidence="2" id="KW-0732">Signal</keyword>
<keyword evidence="4" id="KW-1185">Reference proteome</keyword>
<feature type="compositionally biased region" description="Low complexity" evidence="1">
    <location>
        <begin position="145"/>
        <end position="179"/>
    </location>
</feature>
<reference evidence="3 4" key="1">
    <citation type="journal article" date="2016" name="Mol. Biol. Evol.">
        <title>Comparative Genomics of Early-Diverging Mushroom-Forming Fungi Provides Insights into the Origins of Lignocellulose Decay Capabilities.</title>
        <authorList>
            <person name="Nagy L.G."/>
            <person name="Riley R."/>
            <person name="Tritt A."/>
            <person name="Adam C."/>
            <person name="Daum C."/>
            <person name="Floudas D."/>
            <person name="Sun H."/>
            <person name="Yadav J.S."/>
            <person name="Pangilinan J."/>
            <person name="Larsson K.H."/>
            <person name="Matsuura K."/>
            <person name="Barry K."/>
            <person name="Labutti K."/>
            <person name="Kuo R."/>
            <person name="Ohm R.A."/>
            <person name="Bhattacharya S.S."/>
            <person name="Shirouzu T."/>
            <person name="Yoshinaga Y."/>
            <person name="Martin F.M."/>
            <person name="Grigoriev I.V."/>
            <person name="Hibbett D.S."/>
        </authorList>
    </citation>
    <scope>NUCLEOTIDE SEQUENCE [LARGE SCALE GENOMIC DNA]</scope>
    <source>
        <strain evidence="3 4">HHB12733</strain>
    </source>
</reference>
<proteinExistence type="predicted"/>
<dbReference type="Proteomes" id="UP000076842">
    <property type="component" value="Unassembled WGS sequence"/>
</dbReference>